<dbReference type="GO" id="GO:0070628">
    <property type="term" value="F:proteasome binding"/>
    <property type="evidence" value="ECO:0007669"/>
    <property type="project" value="InterPro"/>
</dbReference>
<proteinExistence type="inferred from homology"/>
<evidence type="ECO:0000256" key="1">
    <source>
        <dbReference type="ARBA" id="ARBA00006405"/>
    </source>
</evidence>
<feature type="domain" description="PI31 proteasome regulator N-terminal" evidence="5">
    <location>
        <begin position="19"/>
        <end position="162"/>
    </location>
</feature>
<dbReference type="Proteomes" id="UP001174909">
    <property type="component" value="Unassembled WGS sequence"/>
</dbReference>
<dbReference type="Pfam" id="PF11566">
    <property type="entry name" value="PI31_Prot_N"/>
    <property type="match status" value="1"/>
</dbReference>
<dbReference type="EMBL" id="CASHTH010000869">
    <property type="protein sequence ID" value="CAI8008581.1"/>
    <property type="molecule type" value="Genomic_DNA"/>
</dbReference>
<feature type="compositionally biased region" description="Low complexity" evidence="4">
    <location>
        <begin position="161"/>
        <end position="185"/>
    </location>
</feature>
<dbReference type="GO" id="GO:0004866">
    <property type="term" value="F:endopeptidase inhibitor activity"/>
    <property type="evidence" value="ECO:0007669"/>
    <property type="project" value="InterPro"/>
</dbReference>
<organism evidence="6 7">
    <name type="scientific">Geodia barretti</name>
    <name type="common">Barrett's horny sponge</name>
    <dbReference type="NCBI Taxonomy" id="519541"/>
    <lineage>
        <taxon>Eukaryota</taxon>
        <taxon>Metazoa</taxon>
        <taxon>Porifera</taxon>
        <taxon>Demospongiae</taxon>
        <taxon>Heteroscleromorpha</taxon>
        <taxon>Tetractinellida</taxon>
        <taxon>Astrophorina</taxon>
        <taxon>Geodiidae</taxon>
        <taxon>Geodia</taxon>
    </lineage>
</organism>
<comment type="similarity">
    <text evidence="1">Belongs to the proteasome inhibitor PI31 family.</text>
</comment>
<evidence type="ECO:0000256" key="2">
    <source>
        <dbReference type="ARBA" id="ARBA00015575"/>
    </source>
</evidence>
<feature type="compositionally biased region" description="Pro residues" evidence="4">
    <location>
        <begin position="253"/>
        <end position="262"/>
    </location>
</feature>
<keyword evidence="3" id="KW-0647">Proteasome</keyword>
<sequence length="308" mass="32109">MDESLDSVLEKCLEVCEARSPHDAVAVALHACLLADGFVCIATGDENFGEGLATRSPTSSKGAQTSPYGLPAGWNTSQDVYALQYHHPGQRKLILVKMIVIDTQLLISAMSAGDIETIHSLTLETDRYVRSQQFNTVSVYSNLLQLVSTLNKEIVSKLQQPAAKPSPSTTSASGTTSTSAAASSSRMRGDYDPLRVGPPRHPGVSPANPFGMPTPFGYGDADRFPFGGGGGGMVFDPLRGGGRMGGGGGFGGPPGPFPPPGYVPGARWDPVTPFGGGLPARGGGRPGRHHGEPDPDHLPPPGSDDMFS</sequence>
<dbReference type="AlphaFoldDB" id="A0AA35RDD1"/>
<dbReference type="InterPro" id="IPR021625">
    <property type="entry name" value="PI31_Prot_N"/>
</dbReference>
<keyword evidence="7" id="KW-1185">Reference proteome</keyword>
<protein>
    <recommendedName>
        <fullName evidence="2">Proteasome inhibitor PI31 subunit</fullName>
    </recommendedName>
</protein>
<feature type="compositionally biased region" description="Gly residues" evidence="4">
    <location>
        <begin position="274"/>
        <end position="285"/>
    </location>
</feature>
<dbReference type="GO" id="GO:0000502">
    <property type="term" value="C:proteasome complex"/>
    <property type="evidence" value="ECO:0007669"/>
    <property type="project" value="UniProtKB-KW"/>
</dbReference>
<reference evidence="6" key="1">
    <citation type="submission" date="2023-03" db="EMBL/GenBank/DDBJ databases">
        <authorList>
            <person name="Steffen K."/>
            <person name="Cardenas P."/>
        </authorList>
    </citation>
    <scope>NUCLEOTIDE SEQUENCE</scope>
</reference>
<comment type="caution">
    <text evidence="6">The sequence shown here is derived from an EMBL/GenBank/DDBJ whole genome shotgun (WGS) entry which is preliminary data.</text>
</comment>
<evidence type="ECO:0000259" key="5">
    <source>
        <dbReference type="Pfam" id="PF11566"/>
    </source>
</evidence>
<evidence type="ECO:0000313" key="6">
    <source>
        <dbReference type="EMBL" id="CAI8008581.1"/>
    </source>
</evidence>
<gene>
    <name evidence="6" type="ORF">GBAR_LOCUS5873</name>
</gene>
<evidence type="ECO:0000256" key="3">
    <source>
        <dbReference type="ARBA" id="ARBA00022942"/>
    </source>
</evidence>
<feature type="region of interest" description="Disordered" evidence="4">
    <location>
        <begin position="158"/>
        <end position="211"/>
    </location>
</feature>
<dbReference type="Gene3D" id="3.40.1000.30">
    <property type="match status" value="1"/>
</dbReference>
<accession>A0AA35RDD1</accession>
<dbReference type="PANTHER" id="PTHR13266">
    <property type="entry name" value="PROTEASOME INHIBITOR"/>
    <property type="match status" value="1"/>
</dbReference>
<dbReference type="PANTHER" id="PTHR13266:SF1">
    <property type="entry name" value="PROTEASOME INHIBITOR PI31 SUBUNIT"/>
    <property type="match status" value="1"/>
</dbReference>
<name>A0AA35RDD1_GEOBA</name>
<feature type="region of interest" description="Disordered" evidence="4">
    <location>
        <begin position="244"/>
        <end position="308"/>
    </location>
</feature>
<dbReference type="GO" id="GO:0043161">
    <property type="term" value="P:proteasome-mediated ubiquitin-dependent protein catabolic process"/>
    <property type="evidence" value="ECO:0007669"/>
    <property type="project" value="InterPro"/>
</dbReference>
<evidence type="ECO:0000256" key="4">
    <source>
        <dbReference type="SAM" id="MobiDB-lite"/>
    </source>
</evidence>
<evidence type="ECO:0000313" key="7">
    <source>
        <dbReference type="Proteomes" id="UP001174909"/>
    </source>
</evidence>
<dbReference type="InterPro" id="IPR045128">
    <property type="entry name" value="PI31-like"/>
</dbReference>